<evidence type="ECO:0000256" key="1">
    <source>
        <dbReference type="SAM" id="MobiDB-lite"/>
    </source>
</evidence>
<dbReference type="RefSeq" id="WP_170208945.1">
    <property type="nucleotide sequence ID" value="NZ_BAABFI010000001.1"/>
</dbReference>
<evidence type="ECO:0008006" key="7">
    <source>
        <dbReference type="Google" id="ProtNLM"/>
    </source>
</evidence>
<accession>A0A7Y9JY18</accession>
<reference evidence="3 6" key="2">
    <citation type="submission" date="2021-01" db="EMBL/GenBank/DDBJ databases">
        <title>Whole genome shotgun sequence of Cellulomonas oligotrophica NBRC 109435.</title>
        <authorList>
            <person name="Komaki H."/>
            <person name="Tamura T."/>
        </authorList>
    </citation>
    <scope>NUCLEOTIDE SEQUENCE [LARGE SCALE GENOMIC DNA]</scope>
    <source>
        <strain evidence="3 6">NBRC 109435</strain>
    </source>
</reference>
<organism evidence="4 5">
    <name type="scientific">Cellulomonas oligotrophica</name>
    <dbReference type="NCBI Taxonomy" id="931536"/>
    <lineage>
        <taxon>Bacteria</taxon>
        <taxon>Bacillati</taxon>
        <taxon>Actinomycetota</taxon>
        <taxon>Actinomycetes</taxon>
        <taxon>Micrococcales</taxon>
        <taxon>Cellulomonadaceae</taxon>
        <taxon>Cellulomonas</taxon>
    </lineage>
</organism>
<dbReference type="EMBL" id="BONN01000004">
    <property type="protein sequence ID" value="GIG32628.1"/>
    <property type="molecule type" value="Genomic_DNA"/>
</dbReference>
<feature type="signal peptide" evidence="2">
    <location>
        <begin position="1"/>
        <end position="24"/>
    </location>
</feature>
<proteinExistence type="predicted"/>
<protein>
    <recommendedName>
        <fullName evidence="7">Lipoprotein</fullName>
    </recommendedName>
</protein>
<evidence type="ECO:0000313" key="6">
    <source>
        <dbReference type="Proteomes" id="UP000618382"/>
    </source>
</evidence>
<evidence type="ECO:0000256" key="2">
    <source>
        <dbReference type="SAM" id="SignalP"/>
    </source>
</evidence>
<gene>
    <name evidence="4" type="ORF">BKA21_002030</name>
    <name evidence="3" type="ORF">Col01nite_17870</name>
</gene>
<feature type="chain" id="PRO_5039320783" description="Lipoprotein" evidence="2">
    <location>
        <begin position="25"/>
        <end position="195"/>
    </location>
</feature>
<feature type="region of interest" description="Disordered" evidence="1">
    <location>
        <begin position="30"/>
        <end position="52"/>
    </location>
</feature>
<keyword evidence="2" id="KW-0732">Signal</keyword>
<comment type="caution">
    <text evidence="4">The sequence shown here is derived from an EMBL/GenBank/DDBJ whole genome shotgun (WGS) entry which is preliminary data.</text>
</comment>
<dbReference type="EMBL" id="JACCBK010000001">
    <property type="protein sequence ID" value="NYD86481.1"/>
    <property type="molecule type" value="Genomic_DNA"/>
</dbReference>
<evidence type="ECO:0000313" key="3">
    <source>
        <dbReference type="EMBL" id="GIG32628.1"/>
    </source>
</evidence>
<reference evidence="4 5" key="1">
    <citation type="submission" date="2020-07" db="EMBL/GenBank/DDBJ databases">
        <title>Sequencing the genomes of 1000 actinobacteria strains.</title>
        <authorList>
            <person name="Klenk H.-P."/>
        </authorList>
    </citation>
    <scope>NUCLEOTIDE SEQUENCE [LARGE SCALE GENOMIC DNA]</scope>
    <source>
        <strain evidence="4 5">DSM 24482</strain>
    </source>
</reference>
<dbReference type="Proteomes" id="UP000577956">
    <property type="component" value="Unassembled WGS sequence"/>
</dbReference>
<evidence type="ECO:0000313" key="5">
    <source>
        <dbReference type="Proteomes" id="UP000577956"/>
    </source>
</evidence>
<name>A0A7Y9JY18_9CELL</name>
<evidence type="ECO:0000313" key="4">
    <source>
        <dbReference type="EMBL" id="NYD86481.1"/>
    </source>
</evidence>
<sequence>MRTTSVTKAATAAAVALATLTLTACGGDAVAQGSDRQPTVAQHTQSSTEAPVTVAPTAEEVDAVTRVDASGPGEHAFVLRDGREVLVVDGEPLPEEVLDDVLAPLLAAEEEVGDRPDVNGVLEAAAREAVARINDGTGVQAVVAYHGTDPAGPYYVALDVAEPTRSRGEALTAARTFIDGQADPSAWVLLDATED</sequence>
<feature type="compositionally biased region" description="Polar residues" evidence="1">
    <location>
        <begin position="34"/>
        <end position="50"/>
    </location>
</feature>
<dbReference type="PROSITE" id="PS51257">
    <property type="entry name" value="PROKAR_LIPOPROTEIN"/>
    <property type="match status" value="1"/>
</dbReference>
<keyword evidence="6" id="KW-1185">Reference proteome</keyword>
<dbReference type="AlphaFoldDB" id="A0A7Y9JY18"/>
<dbReference type="Proteomes" id="UP000618382">
    <property type="component" value="Unassembled WGS sequence"/>
</dbReference>